<feature type="chain" id="PRO_5011961964" evidence="6">
    <location>
        <begin position="25"/>
        <end position="580"/>
    </location>
</feature>
<protein>
    <submittedName>
        <fullName evidence="9">Starch-binding associating with outer membrane</fullName>
    </submittedName>
</protein>
<name>A0A1T5BIW9_9FLAO</name>
<organism evidence="9 10">
    <name type="scientific">Maribacter arcticus</name>
    <dbReference type="NCBI Taxonomy" id="561365"/>
    <lineage>
        <taxon>Bacteria</taxon>
        <taxon>Pseudomonadati</taxon>
        <taxon>Bacteroidota</taxon>
        <taxon>Flavobacteriia</taxon>
        <taxon>Flavobacteriales</taxon>
        <taxon>Flavobacteriaceae</taxon>
        <taxon>Maribacter</taxon>
    </lineage>
</organism>
<feature type="domain" description="SusD-like N-terminal" evidence="8">
    <location>
        <begin position="99"/>
        <end position="222"/>
    </location>
</feature>
<evidence type="ECO:0000256" key="3">
    <source>
        <dbReference type="ARBA" id="ARBA00022729"/>
    </source>
</evidence>
<comment type="subcellular location">
    <subcellularLocation>
        <location evidence="1">Cell outer membrane</location>
    </subcellularLocation>
</comment>
<keyword evidence="10" id="KW-1185">Reference proteome</keyword>
<dbReference type="Pfam" id="PF07980">
    <property type="entry name" value="SusD_RagB"/>
    <property type="match status" value="1"/>
</dbReference>
<dbReference type="RefSeq" id="WP_079512143.1">
    <property type="nucleotide sequence ID" value="NZ_FUYL01000004.1"/>
</dbReference>
<evidence type="ECO:0000259" key="7">
    <source>
        <dbReference type="Pfam" id="PF07980"/>
    </source>
</evidence>
<gene>
    <name evidence="9" type="ORF">SAMN05660866_01677</name>
</gene>
<evidence type="ECO:0000256" key="5">
    <source>
        <dbReference type="ARBA" id="ARBA00023237"/>
    </source>
</evidence>
<dbReference type="STRING" id="561365.SAMN05660866_01677"/>
<dbReference type="InterPro" id="IPR012944">
    <property type="entry name" value="SusD_RagB_dom"/>
</dbReference>
<feature type="signal peptide" evidence="6">
    <location>
        <begin position="1"/>
        <end position="24"/>
    </location>
</feature>
<proteinExistence type="inferred from homology"/>
<dbReference type="Gene3D" id="1.25.40.390">
    <property type="match status" value="1"/>
</dbReference>
<evidence type="ECO:0000313" key="9">
    <source>
        <dbReference type="EMBL" id="SKB47196.1"/>
    </source>
</evidence>
<evidence type="ECO:0000256" key="4">
    <source>
        <dbReference type="ARBA" id="ARBA00023136"/>
    </source>
</evidence>
<dbReference type="EMBL" id="FUYL01000004">
    <property type="protein sequence ID" value="SKB47196.1"/>
    <property type="molecule type" value="Genomic_DNA"/>
</dbReference>
<evidence type="ECO:0000313" key="10">
    <source>
        <dbReference type="Proteomes" id="UP000190339"/>
    </source>
</evidence>
<dbReference type="Proteomes" id="UP000190339">
    <property type="component" value="Unassembled WGS sequence"/>
</dbReference>
<evidence type="ECO:0000256" key="1">
    <source>
        <dbReference type="ARBA" id="ARBA00004442"/>
    </source>
</evidence>
<dbReference type="OrthoDB" id="5694214at2"/>
<evidence type="ECO:0000256" key="2">
    <source>
        <dbReference type="ARBA" id="ARBA00006275"/>
    </source>
</evidence>
<accession>A0A1T5BIW9</accession>
<dbReference type="InterPro" id="IPR033985">
    <property type="entry name" value="SusD-like_N"/>
</dbReference>
<evidence type="ECO:0000256" key="6">
    <source>
        <dbReference type="SAM" id="SignalP"/>
    </source>
</evidence>
<dbReference type="SUPFAM" id="SSF48452">
    <property type="entry name" value="TPR-like"/>
    <property type="match status" value="1"/>
</dbReference>
<dbReference type="AlphaFoldDB" id="A0A1T5BIW9"/>
<keyword evidence="3 6" id="KW-0732">Signal</keyword>
<keyword evidence="4" id="KW-0472">Membrane</keyword>
<keyword evidence="5" id="KW-0998">Cell outer membrane</keyword>
<dbReference type="GO" id="GO:0009279">
    <property type="term" value="C:cell outer membrane"/>
    <property type="evidence" value="ECO:0007669"/>
    <property type="project" value="UniProtKB-SubCell"/>
</dbReference>
<evidence type="ECO:0000259" key="8">
    <source>
        <dbReference type="Pfam" id="PF14322"/>
    </source>
</evidence>
<dbReference type="Pfam" id="PF14322">
    <property type="entry name" value="SusD-like_3"/>
    <property type="match status" value="1"/>
</dbReference>
<dbReference type="InterPro" id="IPR011990">
    <property type="entry name" value="TPR-like_helical_dom_sf"/>
</dbReference>
<comment type="similarity">
    <text evidence="2">Belongs to the SusD family.</text>
</comment>
<dbReference type="PROSITE" id="PS51257">
    <property type="entry name" value="PROKAR_LIPOPROTEIN"/>
    <property type="match status" value="1"/>
</dbReference>
<sequence>MKTFKFKKTSLLLGALLLASMSCSEEFLQVAPTDSLADAQVSTKAGIDGLLIGSYAALNGVFGNRFEGPNHWVTGSILGGEANKGTDAGDYSTINPIQRYETDPTNGDINNLWRGRYEGVSRVNKVLSAIANSTELSAADAARLSGEARMLRGHFYFDLKKHFNNIVVFDETVAAEDLATLPNNGDAWAMIEGDLQYAYDNLPGVNGAGRVNKWAAAALMGKAKLYQQKFGEAKTWFDDVIANGVTSNGIKFALLDDYAQIYNAENDNNAEVVFDVESANNTGSTQNANYYDDLNYPYNTGPDGPGNCCGFFQPSFEMANSYRTGTDGLPLLDKSYNSAANAVKNDYGLEADEPFVEDADPLDPRIDHAIGRRGIPYLDWIEHPGKAWIRSQPYAGPYSPKKYIYYRSQENSFTDGSSWTRGYATMNYTIIRFADVLLMAAEAEIEAPSGSLATALDYVNQVRRRAANSEYWVKEYGSTDNAANYVISEYTSFPNADFARTAVRFERKLELSGEGHRFFDLVRWGVASAELTDYLNYESTLLVTKFGGASFKTGKTEYLPIPQSQIDITGSDVLTQNPGY</sequence>
<reference evidence="10" key="1">
    <citation type="submission" date="2017-02" db="EMBL/GenBank/DDBJ databases">
        <authorList>
            <person name="Varghese N."/>
            <person name="Submissions S."/>
        </authorList>
    </citation>
    <scope>NUCLEOTIDE SEQUENCE [LARGE SCALE GENOMIC DNA]</scope>
    <source>
        <strain evidence="10">DSM 23546</strain>
    </source>
</reference>
<feature type="domain" description="RagB/SusD" evidence="7">
    <location>
        <begin position="271"/>
        <end position="580"/>
    </location>
</feature>